<name>A0A806K2L9_9BACT</name>
<reference evidence="4" key="1">
    <citation type="submission" date="2012-03" db="EMBL/GenBank/DDBJ databases">
        <title>Functional metagenomics reveals considerable lignocellulase gene clusters in the gut microbiome of a wood-feeding higher termite.</title>
        <authorList>
            <person name="Liu N."/>
        </authorList>
    </citation>
    <scope>NUCLEOTIDE SEQUENCE</scope>
</reference>
<dbReference type="InterPro" id="IPR002645">
    <property type="entry name" value="STAS_dom"/>
</dbReference>
<evidence type="ECO:0000256" key="2">
    <source>
        <dbReference type="RuleBase" id="RU003749"/>
    </source>
</evidence>
<dbReference type="NCBIfam" id="TIGR00377">
    <property type="entry name" value="ant_ant_sig"/>
    <property type="match status" value="1"/>
</dbReference>
<comment type="similarity">
    <text evidence="1 2">Belongs to the anti-sigma-factor antagonist family.</text>
</comment>
<dbReference type="PANTHER" id="PTHR33495:SF2">
    <property type="entry name" value="ANTI-SIGMA FACTOR ANTAGONIST TM_1081-RELATED"/>
    <property type="match status" value="1"/>
</dbReference>
<dbReference type="GO" id="GO:0043856">
    <property type="term" value="F:anti-sigma factor antagonist activity"/>
    <property type="evidence" value="ECO:0007669"/>
    <property type="project" value="InterPro"/>
</dbReference>
<dbReference type="Pfam" id="PF01740">
    <property type="entry name" value="STAS"/>
    <property type="match status" value="1"/>
</dbReference>
<organism evidence="4">
    <name type="scientific">uncultured bacterium contig00111</name>
    <dbReference type="NCBI Taxonomy" id="1181575"/>
    <lineage>
        <taxon>Bacteria</taxon>
        <taxon>environmental samples</taxon>
    </lineage>
</organism>
<evidence type="ECO:0000256" key="1">
    <source>
        <dbReference type="ARBA" id="ARBA00009013"/>
    </source>
</evidence>
<dbReference type="PROSITE" id="PS50801">
    <property type="entry name" value="STAS"/>
    <property type="match status" value="1"/>
</dbReference>
<sequence length="121" mass="13306">MLEETIKIASAPIEEQPNCFLLTLEGELDSSNAQDVIKHVQSMIENDGMKHLVADFAHLRYINSTGLGAILRISKTLAAKNGSFMIVGPNENVFEIIEIVGANKLLYIYATKEEALNSLKS</sequence>
<evidence type="ECO:0000313" key="4">
    <source>
        <dbReference type="EMBL" id="AGS54310.1"/>
    </source>
</evidence>
<accession>A0A806K2L9</accession>
<dbReference type="InterPro" id="IPR036513">
    <property type="entry name" value="STAS_dom_sf"/>
</dbReference>
<dbReference type="InterPro" id="IPR003658">
    <property type="entry name" value="Anti-sigma_ant"/>
</dbReference>
<dbReference type="Gene3D" id="3.30.750.24">
    <property type="entry name" value="STAS domain"/>
    <property type="match status" value="1"/>
</dbReference>
<proteinExistence type="inferred from homology"/>
<dbReference type="SUPFAM" id="SSF52091">
    <property type="entry name" value="SpoIIaa-like"/>
    <property type="match status" value="1"/>
</dbReference>
<feature type="domain" description="STAS" evidence="3">
    <location>
        <begin position="9"/>
        <end position="119"/>
    </location>
</feature>
<evidence type="ECO:0000259" key="3">
    <source>
        <dbReference type="PROSITE" id="PS50801"/>
    </source>
</evidence>
<dbReference type="PANTHER" id="PTHR33495">
    <property type="entry name" value="ANTI-SIGMA FACTOR ANTAGONIST TM_1081-RELATED-RELATED"/>
    <property type="match status" value="1"/>
</dbReference>
<dbReference type="EMBL" id="JQ844288">
    <property type="protein sequence ID" value="AGS54310.1"/>
    <property type="molecule type" value="Genomic_DNA"/>
</dbReference>
<dbReference type="AlphaFoldDB" id="A0A806K2L9"/>
<dbReference type="CDD" id="cd07043">
    <property type="entry name" value="STAS_anti-anti-sigma_factors"/>
    <property type="match status" value="1"/>
</dbReference>
<protein>
    <recommendedName>
        <fullName evidence="2">Anti-sigma factor antagonist</fullName>
    </recommendedName>
</protein>